<gene>
    <name evidence="2" type="ORF">ACHAW5_004811</name>
</gene>
<name>A0ABD3PQV5_9STRA</name>
<evidence type="ECO:0000313" key="2">
    <source>
        <dbReference type="EMBL" id="KAL3790192.1"/>
    </source>
</evidence>
<protein>
    <submittedName>
        <fullName evidence="2">Uncharacterized protein</fullName>
    </submittedName>
</protein>
<evidence type="ECO:0000256" key="1">
    <source>
        <dbReference type="SAM" id="MobiDB-lite"/>
    </source>
</evidence>
<sequence>MASIPLTAPSAPALSEYEQARARNIERNNARLRSLGLIGKIEERRSNDMAWGRQNCGSVENFASDDGDSSSHDEYVEGDNTSKTKKKKKRSHSALSPKEGSRKSRRLMNLSTQNDSDDILNDGRETSTKNATERKDRLQMEREKLVSECREARLRVANELAMAGVVDAAAGNPTASYEHCLMRVRSMTEKGLANRIRAIERAAGKHCVVKMAIFKSCLQDEDMWNLATLASESLERLKAFLPPP</sequence>
<feature type="region of interest" description="Disordered" evidence="1">
    <location>
        <begin position="43"/>
        <end position="138"/>
    </location>
</feature>
<dbReference type="Proteomes" id="UP001530315">
    <property type="component" value="Unassembled WGS sequence"/>
</dbReference>
<dbReference type="AlphaFoldDB" id="A0ABD3PQV5"/>
<organism evidence="2 3">
    <name type="scientific">Stephanodiscus triporus</name>
    <dbReference type="NCBI Taxonomy" id="2934178"/>
    <lineage>
        <taxon>Eukaryota</taxon>
        <taxon>Sar</taxon>
        <taxon>Stramenopiles</taxon>
        <taxon>Ochrophyta</taxon>
        <taxon>Bacillariophyta</taxon>
        <taxon>Coscinodiscophyceae</taxon>
        <taxon>Thalassiosirophycidae</taxon>
        <taxon>Stephanodiscales</taxon>
        <taxon>Stephanodiscaceae</taxon>
        <taxon>Stephanodiscus</taxon>
    </lineage>
</organism>
<feature type="compositionally biased region" description="Basic and acidic residues" evidence="1">
    <location>
        <begin position="121"/>
        <end position="138"/>
    </location>
</feature>
<comment type="caution">
    <text evidence="2">The sequence shown here is derived from an EMBL/GenBank/DDBJ whole genome shotgun (WGS) entry which is preliminary data.</text>
</comment>
<proteinExistence type="predicted"/>
<accession>A0ABD3PQV5</accession>
<dbReference type="EMBL" id="JALLAZ020000653">
    <property type="protein sequence ID" value="KAL3790192.1"/>
    <property type="molecule type" value="Genomic_DNA"/>
</dbReference>
<keyword evidence="3" id="KW-1185">Reference proteome</keyword>
<evidence type="ECO:0000313" key="3">
    <source>
        <dbReference type="Proteomes" id="UP001530315"/>
    </source>
</evidence>
<reference evidence="2 3" key="1">
    <citation type="submission" date="2024-10" db="EMBL/GenBank/DDBJ databases">
        <title>Updated reference genomes for cyclostephanoid diatoms.</title>
        <authorList>
            <person name="Roberts W.R."/>
            <person name="Alverson A.J."/>
        </authorList>
    </citation>
    <scope>NUCLEOTIDE SEQUENCE [LARGE SCALE GENOMIC DNA]</scope>
    <source>
        <strain evidence="2 3">AJA276-08</strain>
    </source>
</reference>
<feature type="compositionally biased region" description="Basic residues" evidence="1">
    <location>
        <begin position="83"/>
        <end position="92"/>
    </location>
</feature>